<organism evidence="2">
    <name type="scientific">Populus trichocarpa</name>
    <name type="common">Western balsam poplar</name>
    <name type="synonym">Populus balsamifera subsp. trichocarpa</name>
    <dbReference type="NCBI Taxonomy" id="3694"/>
    <lineage>
        <taxon>Eukaryota</taxon>
        <taxon>Viridiplantae</taxon>
        <taxon>Streptophyta</taxon>
        <taxon>Embryophyta</taxon>
        <taxon>Tracheophyta</taxon>
        <taxon>Spermatophyta</taxon>
        <taxon>Magnoliopsida</taxon>
        <taxon>eudicotyledons</taxon>
        <taxon>Gunneridae</taxon>
        <taxon>Pentapetalae</taxon>
        <taxon>rosids</taxon>
        <taxon>fabids</taxon>
        <taxon>Malpighiales</taxon>
        <taxon>Salicaceae</taxon>
        <taxon>Saliceae</taxon>
        <taxon>Populus</taxon>
    </lineage>
</organism>
<dbReference type="AlphaFoldDB" id="B9HXQ3"/>
<dbReference type="InParanoid" id="B9HXQ3"/>
<accession>B9HXQ3</accession>
<reference evidence="2" key="1">
    <citation type="journal article" date="2006" name="Science">
        <title>The genome of black cottonwood, Populus trichocarpa (Torr. &amp; Gray).</title>
        <authorList>
            <person name="Tuskan G.A."/>
            <person name="Difazio S."/>
            <person name="Jansson S."/>
            <person name="Bohlmann J."/>
            <person name="Grigoriev I."/>
            <person name="Hellsten U."/>
            <person name="Putnam N."/>
            <person name="Ralph S."/>
            <person name="Rombauts S."/>
            <person name="Salamov A."/>
            <person name="Schein J."/>
            <person name="Sterck L."/>
            <person name="Aerts A."/>
            <person name="Bhalerao R.R."/>
            <person name="Bhalerao R.P."/>
            <person name="Blaudez D."/>
            <person name="Boerjan W."/>
            <person name="Brun A."/>
            <person name="Brunner A."/>
            <person name="Busov V."/>
            <person name="Campbell M."/>
            <person name="Carlson J."/>
            <person name="Chalot M."/>
            <person name="Chapman J."/>
            <person name="Chen G.L."/>
            <person name="Cooper D."/>
            <person name="Coutinho P.M."/>
            <person name="Couturier J."/>
            <person name="Covert S."/>
            <person name="Cronk Q."/>
            <person name="Cunningham R."/>
            <person name="Davis J."/>
            <person name="Degroeve S."/>
            <person name="Dejardin A."/>
            <person name="Depamphilis C."/>
            <person name="Detter J."/>
            <person name="Dirks B."/>
            <person name="Dubchak I."/>
            <person name="Duplessis S."/>
            <person name="Ehlting J."/>
            <person name="Ellis B."/>
            <person name="Gendler K."/>
            <person name="Goodstein D."/>
            <person name="Gribskov M."/>
            <person name="Grimwood J."/>
            <person name="Groover A."/>
            <person name="Gunter L."/>
            <person name="Hamberger B."/>
            <person name="Heinze B."/>
            <person name="Helariutta Y."/>
            <person name="Henrissat B."/>
            <person name="Holligan D."/>
            <person name="Holt R."/>
            <person name="Huang W."/>
            <person name="Islam-Faridi N."/>
            <person name="Jones S."/>
            <person name="Jones-Rhoades M."/>
            <person name="Jorgensen R."/>
            <person name="Joshi C."/>
            <person name="Kangasjarvi J."/>
            <person name="Karlsson J."/>
            <person name="Kelleher C."/>
            <person name="Kirkpatrick R."/>
            <person name="Kirst M."/>
            <person name="Kohler A."/>
            <person name="Kalluri U."/>
            <person name="Larimer F."/>
            <person name="Leebens-Mack J."/>
            <person name="Leple J.C."/>
            <person name="Locascio P."/>
            <person name="Lou Y."/>
            <person name="Lucas S."/>
            <person name="Martin F."/>
            <person name="Montanini B."/>
            <person name="Napoli C."/>
            <person name="Nelson D.R."/>
            <person name="Nelson C."/>
            <person name="Nieminen K."/>
            <person name="Nilsson O."/>
            <person name="Pereda V."/>
            <person name="Peter G."/>
            <person name="Philippe R."/>
            <person name="Pilate G."/>
            <person name="Poliakov A."/>
            <person name="Razumovskaya J."/>
            <person name="Richardson P."/>
            <person name="Rinaldi C."/>
            <person name="Ritland K."/>
            <person name="Rouze P."/>
            <person name="Ryaboy D."/>
            <person name="Schmutz J."/>
            <person name="Schrader J."/>
            <person name="Segerman B."/>
            <person name="Shin H."/>
            <person name="Siddiqui A."/>
            <person name="Sterky F."/>
            <person name="Terry A."/>
            <person name="Tsai C.J."/>
            <person name="Uberbacher E."/>
            <person name="Unneberg P."/>
            <person name="Vahala J."/>
            <person name="Wall K."/>
            <person name="Wessler S."/>
            <person name="Yang G."/>
            <person name="Yin T."/>
            <person name="Douglas C."/>
            <person name="Marra M."/>
            <person name="Sandberg G."/>
            <person name="Van de Peer Y."/>
            <person name="Rokhsar D."/>
        </authorList>
    </citation>
    <scope>NUCLEOTIDE SEQUENCE [LARGE SCALE GENOMIC DNA]</scope>
    <source>
        <strain evidence="2">Nisqually-1</strain>
    </source>
</reference>
<dbReference type="EMBL" id="KZ623383">
    <property type="protein sequence ID" value="PNS23335.1"/>
    <property type="molecule type" value="Genomic_DNA"/>
</dbReference>
<protein>
    <submittedName>
        <fullName evidence="2">Uncharacterized protein</fullName>
    </submittedName>
</protein>
<gene>
    <name evidence="2" type="ORF">POPTR_T072100</name>
</gene>
<evidence type="ECO:0000256" key="1">
    <source>
        <dbReference type="SAM" id="MobiDB-lite"/>
    </source>
</evidence>
<name>B9HXQ3_POPTR</name>
<feature type="region of interest" description="Disordered" evidence="1">
    <location>
        <begin position="132"/>
        <end position="161"/>
    </location>
</feature>
<sequence>MGLHSAHGSIGQERGVADPALRVCRPQGRKAGLQTRGSQGWTLARTGDAGLLIQPCEPLNPRAVRTDIGGWVCTQRAGQEARSAGCRPYLACLQTRSPWGCSQARRSAPSTPGVAHRTPGVYMLGPRPALALGGSSLGRSQVHMANPSPRPVSPSARYSQP</sequence>
<proteinExistence type="predicted"/>
<reference evidence="2" key="2">
    <citation type="submission" date="2017-07" db="EMBL/GenBank/DDBJ databases">
        <title>WGS assembly of Populus trichocarpa.</title>
        <authorList>
            <person name="Tuskan G."/>
            <person name="Difazio S."/>
            <person name="Jansson S."/>
            <person name="Bohlmann J."/>
            <person name="Grigoriev I."/>
            <person name="Hellsten U."/>
            <person name="Putnam N."/>
            <person name="Ralph S."/>
            <person name="Rombauts S."/>
            <person name="Salamov A."/>
            <person name="Schein J."/>
            <person name="Sterck L."/>
            <person name="Aerts A."/>
            <person name="Bhalerao R."/>
            <person name="Bhalerao R."/>
            <person name="Blaudez D."/>
            <person name="Boerjan W."/>
            <person name="Brun A."/>
            <person name="Brunner A."/>
            <person name="Busov V."/>
            <person name="Campbell M."/>
            <person name="Carlson J."/>
            <person name="Chalot M."/>
            <person name="Chapman J."/>
            <person name="Chen G."/>
            <person name="Cooper D."/>
            <person name="Coutinho P."/>
            <person name="Couturier J."/>
            <person name="Covert S."/>
            <person name="Cronk Q."/>
            <person name="Cunningham R."/>
            <person name="Davis J."/>
            <person name="Degroeve S."/>
            <person name="Dejardin A."/>
            <person name="Depamphilis C."/>
            <person name="Detter J."/>
            <person name="Dirks B."/>
            <person name="Dubchak I."/>
            <person name="Duplessis S."/>
            <person name="Ehlting J."/>
            <person name="Ellis B."/>
            <person name="Gendler K."/>
            <person name="Goodstein D."/>
            <person name="Gribskov M."/>
            <person name="Grimwood J."/>
            <person name="Groover A."/>
            <person name="Gunter L."/>
            <person name="Hamberger B."/>
            <person name="Heinze B."/>
            <person name="Helariutta Y."/>
            <person name="Henrissat B."/>
            <person name="Holligan D."/>
            <person name="Holt R."/>
            <person name="Huang W."/>
            <person name="Islam-Faridi N."/>
            <person name="Jones S."/>
            <person name="Jones-Rhoades M."/>
            <person name="Jorgensen R."/>
            <person name="Joshi C."/>
            <person name="Kangasjarvi J."/>
            <person name="Karlsson J."/>
            <person name="Kelleher C."/>
            <person name="Kirkpatrick R."/>
            <person name="Kirst M."/>
            <person name="Kohler A."/>
            <person name="Kalluri U."/>
            <person name="Larimer F."/>
            <person name="Leebens-Mack J."/>
            <person name="Leple J."/>
            <person name="Locascio P."/>
            <person name="Lou Y."/>
            <person name="Lucas S."/>
            <person name="Martin F."/>
            <person name="Montanini B."/>
            <person name="Napoli C."/>
            <person name="Nelson D."/>
            <person name="Nelson C."/>
            <person name="Nieminen K."/>
            <person name="Nilsson O."/>
            <person name="Pereda V."/>
            <person name="Peter G."/>
            <person name="Philippe R."/>
            <person name="Pilate G."/>
            <person name="Poliakov A."/>
            <person name="Razumovskaya J."/>
            <person name="Richardson P."/>
            <person name="Rinaldi C."/>
            <person name="Ritland K."/>
            <person name="Rouze P."/>
            <person name="Ryaboy D."/>
            <person name="Schmutz J."/>
            <person name="Schrader J."/>
            <person name="Segerman B."/>
            <person name="Shin H."/>
            <person name="Siddiqui A."/>
            <person name="Sterky F."/>
            <person name="Terry A."/>
            <person name="Tsai C."/>
            <person name="Uberbacher E."/>
            <person name="Unneberg P."/>
            <person name="Vahala J."/>
            <person name="Wall K."/>
            <person name="Wessler S."/>
            <person name="Yang G."/>
            <person name="Yin T."/>
            <person name="Douglas C."/>
            <person name="Marra M."/>
            <person name="Sandberg G."/>
            <person name="Van De Peer Y."/>
            <person name="Rokhsar D."/>
        </authorList>
    </citation>
    <scope>NUCLEOTIDE SEQUENCE</scope>
    <source>
        <strain evidence="2">Nisqually-1</strain>
    </source>
</reference>
<dbReference type="HOGENOM" id="CLU_1646576_0_0_1"/>
<evidence type="ECO:0000313" key="2">
    <source>
        <dbReference type="EMBL" id="PNS23335.1"/>
    </source>
</evidence>